<dbReference type="InterPro" id="IPR023410">
    <property type="entry name" value="14-3-3_domain"/>
</dbReference>
<dbReference type="GeneTree" id="ENSGT01090000260040"/>
<reference evidence="3" key="2">
    <citation type="submission" date="2025-09" db="UniProtKB">
        <authorList>
            <consortium name="Ensembl"/>
        </authorList>
    </citation>
    <scope>IDENTIFICATION</scope>
</reference>
<dbReference type="PIRSF" id="PIRSF000868">
    <property type="entry name" value="14-3-3"/>
    <property type="match status" value="1"/>
</dbReference>
<organism evidence="3 4">
    <name type="scientific">Macaca nemestrina</name>
    <name type="common">Pig-tailed macaque</name>
    <dbReference type="NCBI Taxonomy" id="9545"/>
    <lineage>
        <taxon>Eukaryota</taxon>
        <taxon>Metazoa</taxon>
        <taxon>Chordata</taxon>
        <taxon>Craniata</taxon>
        <taxon>Vertebrata</taxon>
        <taxon>Euteleostomi</taxon>
        <taxon>Mammalia</taxon>
        <taxon>Eutheria</taxon>
        <taxon>Euarchontoglires</taxon>
        <taxon>Primates</taxon>
        <taxon>Haplorrhini</taxon>
        <taxon>Catarrhini</taxon>
        <taxon>Cercopithecidae</taxon>
        <taxon>Cercopithecinae</taxon>
        <taxon>Macaca</taxon>
    </lineage>
</organism>
<dbReference type="PRINTS" id="PR00305">
    <property type="entry name" value="1433ZETA"/>
</dbReference>
<dbReference type="PANTHER" id="PTHR18860">
    <property type="entry name" value="14-3-3 PROTEIN"/>
    <property type="match status" value="1"/>
</dbReference>
<dbReference type="AlphaFoldDB" id="A0A2K6CMF1"/>
<dbReference type="SMART" id="SM00101">
    <property type="entry name" value="14_3_3"/>
    <property type="match status" value="1"/>
</dbReference>
<proteinExistence type="inferred from homology"/>
<dbReference type="OMA" id="KCYDDMA"/>
<keyword evidence="4" id="KW-1185">Reference proteome</keyword>
<dbReference type="Ensembl" id="ENSMNET00000049097.1">
    <property type="protein sequence ID" value="ENSMNEP00000024827.1"/>
    <property type="gene ID" value="ENSMNEG00000035932.1"/>
</dbReference>
<evidence type="ECO:0000313" key="4">
    <source>
        <dbReference type="Proteomes" id="UP000233120"/>
    </source>
</evidence>
<dbReference type="Proteomes" id="UP000233120">
    <property type="component" value="Unassembled WGS sequence"/>
</dbReference>
<dbReference type="Gene3D" id="1.20.190.20">
    <property type="entry name" value="14-3-3 domain"/>
    <property type="match status" value="1"/>
</dbReference>
<dbReference type="GO" id="GO:0042802">
    <property type="term" value="F:identical protein binding"/>
    <property type="evidence" value="ECO:0007669"/>
    <property type="project" value="UniProtKB-ARBA"/>
</dbReference>
<dbReference type="Bgee" id="ENSMNEG00000035932">
    <property type="expression patterns" value="Expressed in pituitary gland and 2 other cell types or tissues"/>
</dbReference>
<protein>
    <recommendedName>
        <fullName evidence="2">14-3-3 domain-containing protein</fullName>
    </recommendedName>
</protein>
<accession>A0A2K6CMF1</accession>
<dbReference type="Pfam" id="PF00244">
    <property type="entry name" value="14-3-3"/>
    <property type="match status" value="1"/>
</dbReference>
<evidence type="ECO:0000313" key="3">
    <source>
        <dbReference type="Ensembl" id="ENSMNEP00000024827.1"/>
    </source>
</evidence>
<sequence length="269" mass="30710">MFTKMELIQKAKLPKCYDDMATCIKAITKQGTKLSKEECHLLSVAYKNVVGDCRFACRVISSIKQRTDTSDKKLQLIKDYWQKVESELRSICTTARELLDKYLIANATSPETGVFYLKMKGGYFQYLAEVACGENQKQMTDNFQGAYQEAFDISKKEIQSTHPNCLGLAVNFSIFYYEIHNHPELACTLAKMAFDEAIAELDTLNEDSYKDSTLIMQLLRDNLTLWTSDSEREECDAAEGAETKPMVSSFFPSINLFTHLHSLFHLDFL</sequence>
<dbReference type="SUPFAM" id="SSF48445">
    <property type="entry name" value="14-3-3 protein"/>
    <property type="match status" value="1"/>
</dbReference>
<reference evidence="3" key="1">
    <citation type="submission" date="2025-08" db="UniProtKB">
        <authorList>
            <consortium name="Ensembl"/>
        </authorList>
    </citation>
    <scope>IDENTIFICATION</scope>
</reference>
<dbReference type="STRING" id="9545.ENSMNEP00000024827"/>
<evidence type="ECO:0000256" key="1">
    <source>
        <dbReference type="ARBA" id="ARBA00006141"/>
    </source>
</evidence>
<dbReference type="InterPro" id="IPR036815">
    <property type="entry name" value="14-3-3_dom_sf"/>
</dbReference>
<dbReference type="InterPro" id="IPR023409">
    <property type="entry name" value="14-3-3_CS"/>
</dbReference>
<evidence type="ECO:0000259" key="2">
    <source>
        <dbReference type="SMART" id="SM00101"/>
    </source>
</evidence>
<dbReference type="PROSITE" id="PS00797">
    <property type="entry name" value="1433_2"/>
    <property type="match status" value="1"/>
</dbReference>
<feature type="domain" description="14-3-3" evidence="2">
    <location>
        <begin position="4"/>
        <end position="240"/>
    </location>
</feature>
<comment type="similarity">
    <text evidence="1">Belongs to the 14-3-3 family.</text>
</comment>
<name>A0A2K6CMF1_MACNE</name>
<dbReference type="InterPro" id="IPR000308">
    <property type="entry name" value="14-3-3"/>
</dbReference>